<accession>A0A1M6Q4B2</accession>
<proteinExistence type="predicted"/>
<dbReference type="RefSeq" id="WP_073275058.1">
    <property type="nucleotide sequence ID" value="NZ_FRAC01000009.1"/>
</dbReference>
<evidence type="ECO:0000313" key="3">
    <source>
        <dbReference type="Proteomes" id="UP000184386"/>
    </source>
</evidence>
<evidence type="ECO:0000259" key="1">
    <source>
        <dbReference type="SMART" id="SM00849"/>
    </source>
</evidence>
<evidence type="ECO:0000313" key="2">
    <source>
        <dbReference type="EMBL" id="SHK15104.1"/>
    </source>
</evidence>
<keyword evidence="3" id="KW-1185">Reference proteome</keyword>
<dbReference type="EMBL" id="FRAC01000009">
    <property type="protein sequence ID" value="SHK15104.1"/>
    <property type="molecule type" value="Genomic_DNA"/>
</dbReference>
<dbReference type="Gene3D" id="3.60.15.10">
    <property type="entry name" value="Ribonuclease Z/Hydroxyacylglutathione hydrolase-like"/>
    <property type="match status" value="1"/>
</dbReference>
<reference evidence="2 3" key="1">
    <citation type="submission" date="2016-11" db="EMBL/GenBank/DDBJ databases">
        <authorList>
            <person name="Jaros S."/>
            <person name="Januszkiewicz K."/>
            <person name="Wedrychowicz H."/>
        </authorList>
    </citation>
    <scope>NUCLEOTIDE SEQUENCE [LARGE SCALE GENOMIC DNA]</scope>
    <source>
        <strain evidence="2 3">DSM 15929</strain>
    </source>
</reference>
<dbReference type="AlphaFoldDB" id="A0A1M6Q4B2"/>
<name>A0A1M6Q4B2_9FIRM</name>
<dbReference type="Pfam" id="PF00753">
    <property type="entry name" value="Lactamase_B"/>
    <property type="match status" value="1"/>
</dbReference>
<dbReference type="PANTHER" id="PTHR42951:SF22">
    <property type="entry name" value="METALLO BETA-LACTAMASE SUPERFAMILY LIPOPROTEIN"/>
    <property type="match status" value="1"/>
</dbReference>
<dbReference type="STRING" id="1121322.SAMN02745136_01862"/>
<dbReference type="OrthoDB" id="9761531at2"/>
<dbReference type="SUPFAM" id="SSF56281">
    <property type="entry name" value="Metallo-hydrolase/oxidoreductase"/>
    <property type="match status" value="1"/>
</dbReference>
<dbReference type="PANTHER" id="PTHR42951">
    <property type="entry name" value="METALLO-BETA-LACTAMASE DOMAIN-CONTAINING"/>
    <property type="match status" value="1"/>
</dbReference>
<dbReference type="InterPro" id="IPR001279">
    <property type="entry name" value="Metallo-B-lactamas"/>
</dbReference>
<dbReference type="Proteomes" id="UP000184386">
    <property type="component" value="Unassembled WGS sequence"/>
</dbReference>
<feature type="domain" description="Metallo-beta-lactamase" evidence="1">
    <location>
        <begin position="21"/>
        <end position="213"/>
    </location>
</feature>
<sequence length="277" mass="31570">MENYKIRKIDDSTWQLEDLFRTYLYLIEGEEEAVLFDAGNGFSGLKEIVSSLTDKPVTVVLSHGHFDHTGCAAEFNSCKICEADVEVMEEGFNGENRAAMIQKFSELFQVSLSEEEKKYMKEAKAPGAYSFLKEHDVLELGGRKLEVIAAPGHTRGSICLLDRKNRYLFSGDTICNREILVYFSHSAAVEDVKASAEKLLSCQKDYDNIWPGHHECPLSKDLIEDYAEAAKHIMKDPSIGKKVVMDTEYKLLYEYKTIGISYLYDHVYRKTTDKNKK</sequence>
<protein>
    <submittedName>
        <fullName evidence="2">Glyoxylase, beta-lactamase superfamily II</fullName>
    </submittedName>
</protein>
<dbReference type="InterPro" id="IPR050855">
    <property type="entry name" value="NDM-1-like"/>
</dbReference>
<gene>
    <name evidence="2" type="ORF">SAMN02745136_01862</name>
</gene>
<dbReference type="SMART" id="SM00849">
    <property type="entry name" value="Lactamase_B"/>
    <property type="match status" value="1"/>
</dbReference>
<dbReference type="InterPro" id="IPR036866">
    <property type="entry name" value="RibonucZ/Hydroxyglut_hydro"/>
</dbReference>
<organism evidence="2 3">
    <name type="scientific">Anaerocolumna jejuensis DSM 15929</name>
    <dbReference type="NCBI Taxonomy" id="1121322"/>
    <lineage>
        <taxon>Bacteria</taxon>
        <taxon>Bacillati</taxon>
        <taxon>Bacillota</taxon>
        <taxon>Clostridia</taxon>
        <taxon>Lachnospirales</taxon>
        <taxon>Lachnospiraceae</taxon>
        <taxon>Anaerocolumna</taxon>
    </lineage>
</organism>